<gene>
    <name evidence="1 2" type="primary">Arl6ip1</name>
</gene>
<protein>
    <submittedName>
        <fullName evidence="1">ADP-ribosylation factor-like 6 interacting protein 1</fullName>
    </submittedName>
</protein>
<evidence type="ECO:0000313" key="1">
    <source>
        <dbReference type="Ensembl" id="ENSMUSP00000145418.2"/>
    </source>
</evidence>
<reference evidence="1 3" key="1">
    <citation type="journal article" date="2009" name="PLoS Biol.">
        <title>Lineage-specific biology revealed by a finished genome assembly of the mouse.</title>
        <authorList>
            <consortium name="Mouse Genome Sequencing Consortium"/>
            <person name="Church D.M."/>
            <person name="Goodstadt L."/>
            <person name="Hillier L.W."/>
            <person name="Zody M.C."/>
            <person name="Goldstein S."/>
            <person name="She X."/>
            <person name="Bult C.J."/>
            <person name="Agarwala R."/>
            <person name="Cherry J.L."/>
            <person name="DiCuccio M."/>
            <person name="Hlavina W."/>
            <person name="Kapustin Y."/>
            <person name="Meric P."/>
            <person name="Maglott D."/>
            <person name="Birtle Z."/>
            <person name="Marques A.C."/>
            <person name="Graves T."/>
            <person name="Zhou S."/>
            <person name="Teague B."/>
            <person name="Potamousis K."/>
            <person name="Churas C."/>
            <person name="Place M."/>
            <person name="Herschleb J."/>
            <person name="Runnheim R."/>
            <person name="Forrest D."/>
            <person name="Amos-Landgraf J."/>
            <person name="Schwartz D.C."/>
            <person name="Cheng Z."/>
            <person name="Lindblad-Toh K."/>
            <person name="Eichler E.E."/>
            <person name="Ponting C.P."/>
        </authorList>
    </citation>
    <scope>NUCLEOTIDE SEQUENCE [LARGE SCALE GENOMIC DNA]</scope>
    <source>
        <strain evidence="1 3">C57BL/6J</strain>
    </source>
</reference>
<dbReference type="AlphaFoldDB" id="A0A0N4SW86"/>
<reference evidence="1 3" key="2">
    <citation type="journal article" date="2011" name="PLoS Biol.">
        <title>Modernizing reference genome assemblies.</title>
        <authorList>
            <person name="Church D.M."/>
            <person name="Schneider V.A."/>
            <person name="Graves T."/>
            <person name="Auger K."/>
            <person name="Cunningham F."/>
            <person name="Bouk N."/>
            <person name="Chen H.C."/>
            <person name="Agarwala R."/>
            <person name="McLaren W.M."/>
            <person name="Ritchie G.R."/>
            <person name="Albracht D."/>
            <person name="Kremitzki M."/>
            <person name="Rock S."/>
            <person name="Kotkiewicz H."/>
            <person name="Kremitzki C."/>
            <person name="Wollam A."/>
            <person name="Trani L."/>
            <person name="Fulton L."/>
            <person name="Fulton R."/>
            <person name="Matthews L."/>
            <person name="Whitehead S."/>
            <person name="Chow W."/>
            <person name="Torrance J."/>
            <person name="Dunn M."/>
            <person name="Harden G."/>
            <person name="Threadgold G."/>
            <person name="Wood J."/>
            <person name="Collins J."/>
            <person name="Heath P."/>
            <person name="Griffiths G."/>
            <person name="Pelan S."/>
            <person name="Grafham D."/>
            <person name="Eichler E.E."/>
            <person name="Weinstock G."/>
            <person name="Mardis E.R."/>
            <person name="Wilson R.K."/>
            <person name="Howe K."/>
            <person name="Flicek P."/>
            <person name="Hubbard T."/>
        </authorList>
    </citation>
    <scope>NUCLEOTIDE SEQUENCE [LARGE SCALE GENOMIC DNA]</scope>
    <source>
        <strain evidence="1 3">C57BL/6J</strain>
    </source>
</reference>
<accession>A0A0N4SW86</accession>
<dbReference type="VEuPathDB" id="HostDB:ENSMUSG00000030654"/>
<dbReference type="Antibodypedia" id="11964">
    <property type="antibodies" value="282 antibodies from 32 providers"/>
</dbReference>
<dbReference type="ExpressionAtlas" id="A0A0N4SW86">
    <property type="expression patterns" value="baseline and differential"/>
</dbReference>
<dbReference type="Proteomes" id="UP000000589">
    <property type="component" value="Chromosome 7"/>
</dbReference>
<reference evidence="1" key="4">
    <citation type="submission" date="2025-09" db="UniProtKB">
        <authorList>
            <consortium name="Ensembl"/>
        </authorList>
    </citation>
    <scope>IDENTIFICATION</scope>
    <source>
        <strain evidence="1">C57BL/6J</strain>
    </source>
</reference>
<proteinExistence type="predicted"/>
<dbReference type="GeneTree" id="ENSGT00940000154937"/>
<dbReference type="MGI" id="MGI:1858943">
    <property type="gene designation" value="Arl6ip1"/>
</dbReference>
<dbReference type="Bgee" id="ENSMUSG00000030654">
    <property type="expression patterns" value="Expressed in pigmented layer of retina and 263 other cell types or tissues"/>
</dbReference>
<keyword evidence="3" id="KW-1185">Reference proteome</keyword>
<evidence type="ECO:0000313" key="3">
    <source>
        <dbReference type="Proteomes" id="UP000000589"/>
    </source>
</evidence>
<evidence type="ECO:0000313" key="2">
    <source>
        <dbReference type="MGI" id="MGI:1858943"/>
    </source>
</evidence>
<dbReference type="Ensembl" id="ENSMUST00000204005.3">
    <property type="protein sequence ID" value="ENSMUSP00000145418.2"/>
    <property type="gene ID" value="ENSMUSG00000030654.10"/>
</dbReference>
<dbReference type="AGR" id="MGI:1858943"/>
<name>A0A0N4SW86_MOUSE</name>
<reference evidence="1" key="3">
    <citation type="submission" date="2025-08" db="UniProtKB">
        <authorList>
            <consortium name="Ensembl"/>
        </authorList>
    </citation>
    <scope>IDENTIFICATION</scope>
    <source>
        <strain evidence="1">C57BL/6J</strain>
    </source>
</reference>
<sequence>MAEGDNRSSNLLNLLELAGWSSPQEAENGFCGKDSGGSWHLSGNWRGTHGTGCNFKNDLARI</sequence>
<organism evidence="1 3">
    <name type="scientific">Mus musculus</name>
    <name type="common">Mouse</name>
    <dbReference type="NCBI Taxonomy" id="10090"/>
    <lineage>
        <taxon>Eukaryota</taxon>
        <taxon>Metazoa</taxon>
        <taxon>Chordata</taxon>
        <taxon>Craniata</taxon>
        <taxon>Vertebrata</taxon>
        <taxon>Euteleostomi</taxon>
        <taxon>Mammalia</taxon>
        <taxon>Eutheria</taxon>
        <taxon>Euarchontoglires</taxon>
        <taxon>Glires</taxon>
        <taxon>Rodentia</taxon>
        <taxon>Myomorpha</taxon>
        <taxon>Muroidea</taxon>
        <taxon>Muridae</taxon>
        <taxon>Murinae</taxon>
        <taxon>Mus</taxon>
        <taxon>Mus</taxon>
    </lineage>
</organism>